<name>A0ABX7FM63_BRECH</name>
<dbReference type="EMBL" id="CP069127">
    <property type="protein sequence ID" value="QRG66734.1"/>
    <property type="molecule type" value="Genomic_DNA"/>
</dbReference>
<proteinExistence type="predicted"/>
<organism evidence="2 3">
    <name type="scientific">Brevibacillus choshinensis</name>
    <dbReference type="NCBI Taxonomy" id="54911"/>
    <lineage>
        <taxon>Bacteria</taxon>
        <taxon>Bacillati</taxon>
        <taxon>Bacillota</taxon>
        <taxon>Bacilli</taxon>
        <taxon>Bacillales</taxon>
        <taxon>Paenibacillaceae</taxon>
        <taxon>Brevibacillus</taxon>
    </lineage>
</organism>
<accession>A0ABX7FM63</accession>
<protein>
    <recommendedName>
        <fullName evidence="4">Cohesin domain-containing protein</fullName>
    </recommendedName>
</protein>
<dbReference type="Proteomes" id="UP000596248">
    <property type="component" value="Chromosome"/>
</dbReference>
<keyword evidence="3" id="KW-1185">Reference proteome</keyword>
<reference evidence="2 3" key="1">
    <citation type="submission" date="2021-01" db="EMBL/GenBank/DDBJ databases">
        <title>Identification of strong promoters based on the transcriptome of Brevibacillus choshinensis.</title>
        <authorList>
            <person name="Yao D."/>
            <person name="Zhang K."/>
            <person name="Wu J."/>
        </authorList>
    </citation>
    <scope>NUCLEOTIDE SEQUENCE [LARGE SCALE GENOMIC DNA]</scope>
    <source>
        <strain evidence="2 3">HPD31-SP3</strain>
    </source>
</reference>
<evidence type="ECO:0000313" key="3">
    <source>
        <dbReference type="Proteomes" id="UP000596248"/>
    </source>
</evidence>
<evidence type="ECO:0000313" key="2">
    <source>
        <dbReference type="EMBL" id="QRG66734.1"/>
    </source>
</evidence>
<sequence>MKKIRFFLLFILLFGMIGQSALAASAPISSTLVIDEKSTLVSGEKVYVEVTTEDHGEIILTQLNYQEKKEETKAKTLSRIKTIRRGSKYMTTGVFTPKNPADYHISFLMWMKDKDGKITSSVAAKTITVSPKEKIEVSISPLTSTISVNDVLLIDFKYKGPSKSYSFDYSHEDVLKSVNLQEYPREWEPDGYTHNYYIFRPNKKGKITLKITVNALRDDGSISLSNTASTTITVK</sequence>
<evidence type="ECO:0008006" key="4">
    <source>
        <dbReference type="Google" id="ProtNLM"/>
    </source>
</evidence>
<keyword evidence="1" id="KW-0732">Signal</keyword>
<evidence type="ECO:0000256" key="1">
    <source>
        <dbReference type="SAM" id="SignalP"/>
    </source>
</evidence>
<feature type="signal peptide" evidence="1">
    <location>
        <begin position="1"/>
        <end position="23"/>
    </location>
</feature>
<feature type="chain" id="PRO_5046208676" description="Cohesin domain-containing protein" evidence="1">
    <location>
        <begin position="24"/>
        <end position="235"/>
    </location>
</feature>
<dbReference type="RefSeq" id="WP_203353799.1">
    <property type="nucleotide sequence ID" value="NZ_CP069127.1"/>
</dbReference>
<gene>
    <name evidence="2" type="ORF">JNE38_25035</name>
</gene>